<dbReference type="NCBIfam" id="TIGR01174">
    <property type="entry name" value="ftsA"/>
    <property type="match status" value="1"/>
</dbReference>
<comment type="subunit">
    <text evidence="5">Self-interacts. Interacts with FtsZ.</text>
</comment>
<keyword evidence="1 5" id="KW-1003">Cell membrane</keyword>
<dbReference type="Proteomes" id="UP001320768">
    <property type="component" value="Unassembled WGS sequence"/>
</dbReference>
<dbReference type="EMBL" id="JAKUDN010000002">
    <property type="protein sequence ID" value="MCP8352046.1"/>
    <property type="molecule type" value="Genomic_DNA"/>
</dbReference>
<comment type="similarity">
    <text evidence="5">Belongs to the FtsA/MreB family.</text>
</comment>
<evidence type="ECO:0000256" key="5">
    <source>
        <dbReference type="HAMAP-Rule" id="MF_02033"/>
    </source>
</evidence>
<organism evidence="7 8">
    <name type="scientific">Candidatus Synchoanobacter obligatus</name>
    <dbReference type="NCBI Taxonomy" id="2919597"/>
    <lineage>
        <taxon>Bacteria</taxon>
        <taxon>Pseudomonadati</taxon>
        <taxon>Pseudomonadota</taxon>
        <taxon>Gammaproteobacteria</taxon>
        <taxon>Candidatus Comchoanobacterales</taxon>
        <taxon>Candidatus Comchoanobacteraceae</taxon>
        <taxon>Candidatus Synchoanobacter</taxon>
    </lineage>
</organism>
<dbReference type="PIRSF" id="PIRSF003101">
    <property type="entry name" value="FtsA"/>
    <property type="match status" value="1"/>
</dbReference>
<comment type="function">
    <text evidence="5">Cell division protein that is involved in the assembly of the Z ring. May serve as a membrane anchor for the Z ring.</text>
</comment>
<gene>
    <name evidence="5 7" type="primary">ftsA</name>
    <name evidence="7" type="ORF">MKS91_01935</name>
</gene>
<dbReference type="SUPFAM" id="SSF53067">
    <property type="entry name" value="Actin-like ATPase domain"/>
    <property type="match status" value="2"/>
</dbReference>
<evidence type="ECO:0000259" key="6">
    <source>
        <dbReference type="SMART" id="SM00842"/>
    </source>
</evidence>
<dbReference type="Gene3D" id="3.30.420.40">
    <property type="match status" value="2"/>
</dbReference>
<dbReference type="GO" id="GO:0051301">
    <property type="term" value="P:cell division"/>
    <property type="evidence" value="ECO:0007669"/>
    <property type="project" value="UniProtKB-KW"/>
</dbReference>
<dbReference type="Gene3D" id="3.30.1490.110">
    <property type="match status" value="1"/>
</dbReference>
<dbReference type="HAMAP" id="MF_02033">
    <property type="entry name" value="FtsA"/>
    <property type="match status" value="1"/>
</dbReference>
<evidence type="ECO:0000313" key="7">
    <source>
        <dbReference type="EMBL" id="MCP8352046.1"/>
    </source>
</evidence>
<dbReference type="SMART" id="SM00842">
    <property type="entry name" value="FtsA"/>
    <property type="match status" value="1"/>
</dbReference>
<evidence type="ECO:0000256" key="4">
    <source>
        <dbReference type="ARBA" id="ARBA00023306"/>
    </source>
</evidence>
<dbReference type="PANTHER" id="PTHR32432:SF4">
    <property type="entry name" value="CELL DIVISION PROTEIN FTSA"/>
    <property type="match status" value="1"/>
</dbReference>
<evidence type="ECO:0000313" key="8">
    <source>
        <dbReference type="Proteomes" id="UP001320768"/>
    </source>
</evidence>
<dbReference type="InterPro" id="IPR043129">
    <property type="entry name" value="ATPase_NBD"/>
</dbReference>
<evidence type="ECO:0000256" key="1">
    <source>
        <dbReference type="ARBA" id="ARBA00022475"/>
    </source>
</evidence>
<keyword evidence="2 5" id="KW-0132">Cell division</keyword>
<reference evidence="7 8" key="1">
    <citation type="journal article" date="2022" name="Nat. Microbiol.">
        <title>The microbiome of a bacterivorous marine choanoflagellate contains a resource-demanding obligate bacterial associate.</title>
        <authorList>
            <person name="Needham D.M."/>
            <person name="Poirier C."/>
            <person name="Bachy C."/>
            <person name="George E.E."/>
            <person name="Wilken S."/>
            <person name="Yung C.C.M."/>
            <person name="Limardo A.J."/>
            <person name="Morando M."/>
            <person name="Sudek L."/>
            <person name="Malmstrom R.R."/>
            <person name="Keeling P.J."/>
            <person name="Santoro A.E."/>
            <person name="Worden A.Z."/>
        </authorList>
    </citation>
    <scope>NUCLEOTIDE SEQUENCE [LARGE SCALE GENOMIC DNA]</scope>
    <source>
        <strain evidence="7 8">Comchoano-2</strain>
    </source>
</reference>
<dbReference type="Pfam" id="PF14450">
    <property type="entry name" value="FtsA"/>
    <property type="match status" value="1"/>
</dbReference>
<keyword evidence="3 5" id="KW-0472">Membrane</keyword>
<keyword evidence="8" id="KW-1185">Reference proteome</keyword>
<evidence type="ECO:0000256" key="2">
    <source>
        <dbReference type="ARBA" id="ARBA00022618"/>
    </source>
</evidence>
<dbReference type="CDD" id="cd24048">
    <property type="entry name" value="ASKHA_NBD_FtsA"/>
    <property type="match status" value="1"/>
</dbReference>
<proteinExistence type="inferred from homology"/>
<dbReference type="PANTHER" id="PTHR32432">
    <property type="entry name" value="CELL DIVISION PROTEIN FTSA-RELATED"/>
    <property type="match status" value="1"/>
</dbReference>
<feature type="domain" description="SHS2" evidence="6">
    <location>
        <begin position="5"/>
        <end position="188"/>
    </location>
</feature>
<name>A0ABT1L4F6_9GAMM</name>
<dbReference type="InterPro" id="IPR003494">
    <property type="entry name" value="SHS2_FtsA"/>
</dbReference>
<evidence type="ECO:0000256" key="3">
    <source>
        <dbReference type="ARBA" id="ARBA00023136"/>
    </source>
</evidence>
<dbReference type="InterPro" id="IPR020823">
    <property type="entry name" value="Cell_div_FtsA"/>
</dbReference>
<sequence length="383" mass="41716">MKSPIVVIDFGTSSARILVAEDDPRARVLAYESMPSLGVNHGVIVDLEKAAETIQHLISKVKKKIDIRFNRVYCTVSGDSISSVNSHGVVKIRHQEVTPYDLDELSVTAQALALDNQVVVHMLPQSYKVDNQAGIIDPKGMFGVRLEGSFNLVLADQGAAQNMSRCLERVGLTCSGLIFPPIGLAAAVLTQDEKQQGVVVLDMGEGTTDCVVLYGGVVVFSASIPIGGAAVSHDIAHLLQVNNDTAEKIKKLMGLADEEEAYMGVSSDKIREVIDARYAQIIKLVDRCLVREGLKQKVNRGYVLCGGAMRYPGVSDIIESFLGKQSRQGSLVGASDSSMHQDWLSAAGLVYYIQQQAGSPIHSRNNPCRHAFKMIQRWLEVYF</sequence>
<dbReference type="InterPro" id="IPR050696">
    <property type="entry name" value="FtsA/MreB"/>
</dbReference>
<comment type="subcellular location">
    <subcellularLocation>
        <location evidence="5">Cell membrane</location>
        <topology evidence="5">Peripheral membrane protein</topology>
        <orientation evidence="5">Cytoplasmic side</orientation>
    </subcellularLocation>
    <text evidence="5">Localizes to the Z ring in an FtsZ-dependent manner. Targeted to the membrane through a conserved C-terminal amphipathic helix.</text>
</comment>
<dbReference type="RefSeq" id="WP_258569780.1">
    <property type="nucleotide sequence ID" value="NZ_JAKUDN010000002.1"/>
</dbReference>
<accession>A0ABT1L4F6</accession>
<dbReference type="Pfam" id="PF02491">
    <property type="entry name" value="SHS2_FTSA"/>
    <property type="match status" value="1"/>
</dbReference>
<keyword evidence="4 5" id="KW-0131">Cell cycle</keyword>
<protein>
    <recommendedName>
        <fullName evidence="5">Cell division protein FtsA</fullName>
    </recommendedName>
</protein>
<comment type="caution">
    <text evidence="7">The sequence shown here is derived from an EMBL/GenBank/DDBJ whole genome shotgun (WGS) entry which is preliminary data.</text>
</comment>